<proteinExistence type="inferred from homology"/>
<dbReference type="InterPro" id="IPR003020">
    <property type="entry name" value="HCO3_transpt_euk"/>
</dbReference>
<feature type="transmembrane region" description="Helical" evidence="11">
    <location>
        <begin position="611"/>
        <end position="636"/>
    </location>
</feature>
<feature type="transmembrane region" description="Helical" evidence="11">
    <location>
        <begin position="740"/>
        <end position="757"/>
    </location>
</feature>
<evidence type="ECO:0000256" key="12">
    <source>
        <dbReference type="SAM" id="MobiDB-lite"/>
    </source>
</evidence>
<dbReference type="PROSITE" id="PS00220">
    <property type="entry name" value="ANION_EXCHANGER_2"/>
    <property type="match status" value="1"/>
</dbReference>
<evidence type="ECO:0000256" key="6">
    <source>
        <dbReference type="ARBA" id="ARBA00022692"/>
    </source>
</evidence>
<evidence type="ECO:0000256" key="10">
    <source>
        <dbReference type="ARBA" id="ARBA00049347"/>
    </source>
</evidence>
<reference evidence="15" key="3">
    <citation type="submission" date="2025-09" db="UniProtKB">
        <authorList>
            <consortium name="Ensembl"/>
        </authorList>
    </citation>
    <scope>IDENTIFICATION</scope>
</reference>
<evidence type="ECO:0000256" key="1">
    <source>
        <dbReference type="ARBA" id="ARBA00004651"/>
    </source>
</evidence>
<evidence type="ECO:0000313" key="15">
    <source>
        <dbReference type="Ensembl" id="ENSACLP00000042713.1"/>
    </source>
</evidence>
<dbReference type="GeneTree" id="ENSGT00940000158259"/>
<comment type="catalytic activity">
    <reaction evidence="10">
        <text>hydrogencarbonate(in) + chloride(out) = hydrogencarbonate(out) + chloride(in)</text>
        <dbReference type="Rhea" id="RHEA:72363"/>
        <dbReference type="ChEBI" id="CHEBI:17544"/>
        <dbReference type="ChEBI" id="CHEBI:17996"/>
    </reaction>
</comment>
<feature type="domain" description="Band 3 cytoplasmic" evidence="14">
    <location>
        <begin position="175"/>
        <end position="299"/>
    </location>
</feature>
<dbReference type="AlphaFoldDB" id="A0AAX7SF29"/>
<evidence type="ECO:0000256" key="8">
    <source>
        <dbReference type="ARBA" id="ARBA00023065"/>
    </source>
</evidence>
<dbReference type="Proteomes" id="UP000265100">
    <property type="component" value="Chromosome 18"/>
</dbReference>
<organism evidence="15 16">
    <name type="scientific">Astatotilapia calliptera</name>
    <name type="common">Eastern happy</name>
    <name type="synonym">Chromis callipterus</name>
    <dbReference type="NCBI Taxonomy" id="8154"/>
    <lineage>
        <taxon>Eukaryota</taxon>
        <taxon>Metazoa</taxon>
        <taxon>Chordata</taxon>
        <taxon>Craniata</taxon>
        <taxon>Vertebrata</taxon>
        <taxon>Euteleostomi</taxon>
        <taxon>Actinopterygii</taxon>
        <taxon>Neopterygii</taxon>
        <taxon>Teleostei</taxon>
        <taxon>Neoteleostei</taxon>
        <taxon>Acanthomorphata</taxon>
        <taxon>Ovalentaria</taxon>
        <taxon>Cichlomorphae</taxon>
        <taxon>Cichliformes</taxon>
        <taxon>Cichlidae</taxon>
        <taxon>African cichlids</taxon>
        <taxon>Pseudocrenilabrinae</taxon>
        <taxon>Haplochromini</taxon>
        <taxon>Astatotilapia</taxon>
    </lineage>
</organism>
<dbReference type="InterPro" id="IPR001717">
    <property type="entry name" value="Anion_exchange"/>
</dbReference>
<dbReference type="PANTHER" id="PTHR11453">
    <property type="entry name" value="ANION EXCHANGE PROTEIN"/>
    <property type="match status" value="1"/>
</dbReference>
<evidence type="ECO:0000256" key="9">
    <source>
        <dbReference type="ARBA" id="ARBA00023136"/>
    </source>
</evidence>
<dbReference type="Pfam" id="PF00955">
    <property type="entry name" value="HCO3_cotransp"/>
    <property type="match status" value="1"/>
</dbReference>
<evidence type="ECO:0000256" key="3">
    <source>
        <dbReference type="ARBA" id="ARBA00022448"/>
    </source>
</evidence>
<reference evidence="15" key="1">
    <citation type="submission" date="2018-05" db="EMBL/GenBank/DDBJ databases">
        <authorList>
            <person name="Datahose"/>
        </authorList>
    </citation>
    <scope>NUCLEOTIDE SEQUENCE</scope>
</reference>
<feature type="transmembrane region" description="Helical" evidence="11">
    <location>
        <begin position="560"/>
        <end position="591"/>
    </location>
</feature>
<keyword evidence="3 11" id="KW-0813">Transport</keyword>
<evidence type="ECO:0000256" key="7">
    <source>
        <dbReference type="ARBA" id="ARBA00022989"/>
    </source>
</evidence>
<feature type="transmembrane region" description="Helical" evidence="11">
    <location>
        <begin position="919"/>
        <end position="938"/>
    </location>
</feature>
<dbReference type="InterPro" id="IPR016152">
    <property type="entry name" value="PTrfase/Anion_transptr"/>
</dbReference>
<keyword evidence="7 11" id="KW-1133">Transmembrane helix</keyword>
<dbReference type="Ensembl" id="ENSACLT00000045495.1">
    <property type="protein sequence ID" value="ENSACLP00000042713.1"/>
    <property type="gene ID" value="ENSACLG00000016684.2"/>
</dbReference>
<feature type="compositionally biased region" description="Basic and acidic residues" evidence="12">
    <location>
        <begin position="61"/>
        <end position="70"/>
    </location>
</feature>
<dbReference type="InterPro" id="IPR018241">
    <property type="entry name" value="Anion_exchange_CS"/>
</dbReference>
<keyword evidence="4" id="KW-1003">Cell membrane</keyword>
<dbReference type="GO" id="GO:0051453">
    <property type="term" value="P:regulation of intracellular pH"/>
    <property type="evidence" value="ECO:0007669"/>
    <property type="project" value="TreeGrafter"/>
</dbReference>
<evidence type="ECO:0000256" key="4">
    <source>
        <dbReference type="ARBA" id="ARBA00022475"/>
    </source>
</evidence>
<feature type="transmembrane region" description="Helical" evidence="11">
    <location>
        <begin position="643"/>
        <end position="661"/>
    </location>
</feature>
<evidence type="ECO:0000259" key="13">
    <source>
        <dbReference type="Pfam" id="PF00955"/>
    </source>
</evidence>
<dbReference type="FunFam" id="1.10.287.570:FF:000001">
    <property type="entry name" value="Anion exchange protein"/>
    <property type="match status" value="1"/>
</dbReference>
<feature type="compositionally biased region" description="Basic and acidic residues" evidence="12">
    <location>
        <begin position="461"/>
        <end position="470"/>
    </location>
</feature>
<keyword evidence="6 11" id="KW-0812">Transmembrane</keyword>
<dbReference type="FunFam" id="3.40.930.10:FF:000020">
    <property type="entry name" value="Anion exchange protein"/>
    <property type="match status" value="1"/>
</dbReference>
<feature type="transmembrane region" description="Helical" evidence="11">
    <location>
        <begin position="893"/>
        <end position="912"/>
    </location>
</feature>
<feature type="region of interest" description="Disordered" evidence="12">
    <location>
        <begin position="1021"/>
        <end position="1043"/>
    </location>
</feature>
<dbReference type="GO" id="GO:0008509">
    <property type="term" value="F:monoatomic anion transmembrane transporter activity"/>
    <property type="evidence" value="ECO:0007669"/>
    <property type="project" value="InterPro"/>
</dbReference>
<dbReference type="Gene3D" id="3.40.930.10">
    <property type="entry name" value="Mannitol-specific EII, Chain A"/>
    <property type="match status" value="1"/>
</dbReference>
<feature type="region of interest" description="Disordered" evidence="12">
    <location>
        <begin position="461"/>
        <end position="496"/>
    </location>
</feature>
<keyword evidence="9 11" id="KW-0472">Membrane</keyword>
<feature type="domain" description="Bicarbonate transporter-like transmembrane" evidence="13">
    <location>
        <begin position="497"/>
        <end position="1021"/>
    </location>
</feature>
<evidence type="ECO:0000256" key="5">
    <source>
        <dbReference type="ARBA" id="ARBA00022681"/>
    </source>
</evidence>
<dbReference type="PRINTS" id="PR00165">
    <property type="entry name" value="ANIONEXCHNGR"/>
</dbReference>
<dbReference type="InterPro" id="IPR011531">
    <property type="entry name" value="HCO3_transpt-like_TM_dom"/>
</dbReference>
<dbReference type="PANTHER" id="PTHR11453:SF14">
    <property type="entry name" value="ANION EXCHANGE PROTEIN 2"/>
    <property type="match status" value="1"/>
</dbReference>
<feature type="transmembrane region" description="Helical" evidence="11">
    <location>
        <begin position="977"/>
        <end position="1005"/>
    </location>
</feature>
<keyword evidence="5" id="KW-0039">Anion exchange</keyword>
<dbReference type="GO" id="GO:0015701">
    <property type="term" value="P:bicarbonate transport"/>
    <property type="evidence" value="ECO:0007669"/>
    <property type="project" value="TreeGrafter"/>
</dbReference>
<evidence type="ECO:0000256" key="2">
    <source>
        <dbReference type="ARBA" id="ARBA00010993"/>
    </source>
</evidence>
<feature type="transmembrane region" description="Helical" evidence="11">
    <location>
        <begin position="793"/>
        <end position="812"/>
    </location>
</feature>
<evidence type="ECO:0000256" key="11">
    <source>
        <dbReference type="RuleBase" id="RU362035"/>
    </source>
</evidence>
<protein>
    <recommendedName>
        <fullName evidence="11">Anion exchange protein</fullName>
    </recommendedName>
</protein>
<comment type="subcellular location">
    <subcellularLocation>
        <location evidence="1">Cell membrane</location>
        <topology evidence="1">Multi-pass membrane protein</topology>
    </subcellularLocation>
    <subcellularLocation>
        <location evidence="11">Membrane</location>
        <topology evidence="11">Multi-pass membrane protein</topology>
    </subcellularLocation>
</comment>
<feature type="transmembrane region" description="Helical" evidence="11">
    <location>
        <begin position="833"/>
        <end position="856"/>
    </location>
</feature>
<feature type="compositionally biased region" description="Acidic residues" evidence="12">
    <location>
        <begin position="1021"/>
        <end position="1034"/>
    </location>
</feature>
<keyword evidence="8 11" id="KW-0406">Ion transport</keyword>
<evidence type="ECO:0000259" key="14">
    <source>
        <dbReference type="Pfam" id="PF07565"/>
    </source>
</evidence>
<dbReference type="InterPro" id="IPR013769">
    <property type="entry name" value="Band3_cytoplasmic_dom"/>
</dbReference>
<dbReference type="GO" id="GO:0016324">
    <property type="term" value="C:apical plasma membrane"/>
    <property type="evidence" value="ECO:0007669"/>
    <property type="project" value="TreeGrafter"/>
</dbReference>
<keyword evidence="16" id="KW-1185">Reference proteome</keyword>
<dbReference type="Gene3D" id="1.10.287.570">
    <property type="entry name" value="Helical hairpin bin"/>
    <property type="match status" value="1"/>
</dbReference>
<evidence type="ECO:0000313" key="16">
    <source>
        <dbReference type="Proteomes" id="UP000265100"/>
    </source>
</evidence>
<dbReference type="GO" id="GO:0005452">
    <property type="term" value="F:solute:inorganic anion antiporter activity"/>
    <property type="evidence" value="ECO:0007669"/>
    <property type="project" value="InterPro"/>
</dbReference>
<dbReference type="NCBIfam" id="TIGR00834">
    <property type="entry name" value="ae"/>
    <property type="match status" value="1"/>
</dbReference>
<dbReference type="Pfam" id="PF07565">
    <property type="entry name" value="Band_3_cyto"/>
    <property type="match status" value="2"/>
</dbReference>
<dbReference type="PRINTS" id="PR01231">
    <property type="entry name" value="HCO3TRNSPORT"/>
</dbReference>
<feature type="transmembrane region" description="Helical" evidence="11">
    <location>
        <begin position="702"/>
        <end position="720"/>
    </location>
</feature>
<feature type="domain" description="Band 3 cytoplasmic" evidence="14">
    <location>
        <begin position="341"/>
        <end position="442"/>
    </location>
</feature>
<name>A0AAX7SF29_ASTCA</name>
<feature type="transmembrane region" description="Helical" evidence="11">
    <location>
        <begin position="526"/>
        <end position="548"/>
    </location>
</feature>
<reference evidence="15" key="2">
    <citation type="submission" date="2025-08" db="UniProtKB">
        <authorList>
            <consortium name="Ensembl"/>
        </authorList>
    </citation>
    <scope>IDENTIFICATION</scope>
</reference>
<feature type="region of interest" description="Disordered" evidence="12">
    <location>
        <begin position="39"/>
        <end position="97"/>
    </location>
</feature>
<dbReference type="SUPFAM" id="SSF55804">
    <property type="entry name" value="Phoshotransferase/anion transport protein"/>
    <property type="match status" value="1"/>
</dbReference>
<dbReference type="GO" id="GO:0016323">
    <property type="term" value="C:basolateral plasma membrane"/>
    <property type="evidence" value="ECO:0007669"/>
    <property type="project" value="TreeGrafter"/>
</dbReference>
<accession>A0AAX7SF29</accession>
<sequence length="1043" mass="116176">NVGVTWPYKPSSEILRDPQPTALQCGVTGPNCLPVAEHRHSSLHVHHPLSKPPTDSRRKKTAEGRKECRRGSAPSNASTIDEDQQDEEHGKEEEAYSQTDGDFTVTLYLKSSFCLVQGGAWCESFVTASIKYGTSVSTAGHRLDDVPAVRRHLVRRSSRGPIVHATKDPTRTPWNQELQWRETARWIKFEEEVEEETERWGRPHIASLSFRSLLELRKTMAQGAILLDLKQKTLPGIAQQVVEQMVISDQIKAEDRANVLGALLLRHSHPSDEKDHSLFSRNISAANMANLIDRHNGKSDPYLHFPSTKTFFTGLNMDMHNLLGHVLPCGGACSLGSVHHSHVSAGSVGFLDQPSMAFVRLQEAVLLESVLEVPVPVRFLFLLLGPPTANIDYHQIGRSISTLMSDKNFHEAAYQADDRQDLLTAINRFLDSSIVLPPSEVSGDELLHSVAHFQREMLRKREEQSSKLQEKQTSIQQDEDSLVPSKPGDEPLRRSGRLFGGLIKDVMRRYPQYFSDIRDALNPQCMAAIIFIYFAALSPAITFGGLLGEKTEGLIGVSELIVATALQGIVFSVLGAQPLLVIGFSGPLLVFEEAFYTFCKVNGIEYLTGRAWIGLWLVLIVVLTVAFEGSILVRFVSRFTQEIFSFLISLIFIYETFAKLIKIFQEHPLHNCYHGNNTESPSHCNYTMASGNPGKVVGEPNTALLSLVLMAGTYFIAFYLRKFKNSSFFPGRLRRIIGDFGVPIAILIMVLVDYSVQDTYTQKLNVPSGFSVSSPEKRGWVISLLGSDGQFPAWMMGASILPAILVFILIFMESQITALIVSKKERMLVKGTGFHVDLLIIVVVGGVSALFGLPWLSAATVRSVTHTNALTVMSKAVAPGDKPRIQEVKEQRVTGFLVAFLVGLSIVIGEVLRQIPLAVLFGIFLYMGVMSLNGIQLTERLILLLMPPKYHPNHNYVRKVRTLRMHLFTLVQLTCLALLWVVMATAAALAFPFMLLLTIPVRMLLLPRLFSRRELQSLDADDVEPTLEEKEGQDEYSQLQMPV</sequence>
<comment type="similarity">
    <text evidence="2 11">Belongs to the anion exchanger (TC 2.A.31) family.</text>
</comment>